<dbReference type="OrthoDB" id="8219583at2"/>
<feature type="region of interest" description="Disordered" evidence="2">
    <location>
        <begin position="519"/>
        <end position="552"/>
    </location>
</feature>
<dbReference type="InterPro" id="IPR009628">
    <property type="entry name" value="Phage_tape_measure_N"/>
</dbReference>
<evidence type="ECO:0000313" key="4">
    <source>
        <dbReference type="EMBL" id="QDY99058.1"/>
    </source>
</evidence>
<sequence length="841" mass="90201">MAGQPLKLSMVMTADNSDLAATTRSTRREIEGVGTTARSTSGDMDRLAAANNAAAEAGRRAAEAARGQSAAENALRSSIAGLVRPESSAADLRRRQADIDAYGASLDRLRAKFNPVFAASKMYEAELDELNRAHALGAINADEHGAALTTLNARYQMNAEAARHFARDARMGAMQVGNLAFQVQDIGMMMAMGQSPFMLLAQQLPQVTMHGGSLRDALAGIRQTLGGLVSPLGLATTAFVLLGSTAISYATGAEEEVETLSDVLERHEAIIKSLGPAYEDALRKAREYSTDPEVAEVLLRGAVRDAEAALKKEITEALRLIDTEIRKAAFDVVSEGMAASLDQAAANTRFGPFLELIEQFRAGKLDAREFRDEVARIGSSTEGLETVSKELTDIAAAAVEAEIAVKGLPDSVDQLDHAFKLLQAAINEVRSDNAREEIQELKDRAEEGELSIDEVRAALGNLSGVSPDLSNAIAELMALFDQAIATRDAVDDVMRGGGTGGPRRYSRGVNTRVDRYEVDLPDSAPAPSRRVDPYFADASPRRGSRKTEAERDAERYRDLIRSAEQYIDLQELEREALYLTEEAAAALRYEQNLLNQAVNAGIGLTPAQVQELGVLAEEMARVEAETRAAAEAMAFQRDILDGALSDLRSALDDGKITWEELGDIALNVIDKIIDKIEDELIDALLRMMDSGGGGIWGGILGLLTGFFGGGDPWAGLRGHSEGGYTGSGGKFEPAGVVHRGEYVFSSEATDAIGVGNLDALHSTARRGFAVGGYAMPMATAAPAFRPRQEAEWIGVNRAGHAGSTQINVFNVETPNPRAFAESRAVVARTADRFARRLGRYT</sequence>
<keyword evidence="5" id="KW-1185">Reference proteome</keyword>
<reference evidence="4" key="1">
    <citation type="submission" date="2020-04" db="EMBL/GenBank/DDBJ databases">
        <title>Nitratireductor sp. nov. isolated from mangrove soil.</title>
        <authorList>
            <person name="Ye Y."/>
        </authorList>
    </citation>
    <scope>NUCLEOTIDE SEQUENCE</scope>
    <source>
        <strain evidence="4">SY7</strain>
    </source>
</reference>
<gene>
    <name evidence="4" type="ORF">FQ775_00995</name>
</gene>
<dbReference type="Proteomes" id="UP000321389">
    <property type="component" value="Chromosome"/>
</dbReference>
<name>A0A5B8KU04_9HYPH</name>
<evidence type="ECO:0000256" key="1">
    <source>
        <dbReference type="SAM" id="Coils"/>
    </source>
</evidence>
<accession>A0A5B8KU04</accession>
<evidence type="ECO:0000313" key="5">
    <source>
        <dbReference type="Proteomes" id="UP000321389"/>
    </source>
</evidence>
<dbReference type="AlphaFoldDB" id="A0A5B8KU04"/>
<dbReference type="KEGG" id="niy:FQ775_00995"/>
<organism evidence="4 5">
    <name type="scientific">Nitratireductor mangrovi</name>
    <dbReference type="NCBI Taxonomy" id="2599600"/>
    <lineage>
        <taxon>Bacteria</taxon>
        <taxon>Pseudomonadati</taxon>
        <taxon>Pseudomonadota</taxon>
        <taxon>Alphaproteobacteria</taxon>
        <taxon>Hyphomicrobiales</taxon>
        <taxon>Phyllobacteriaceae</taxon>
        <taxon>Nitratireductor</taxon>
    </lineage>
</organism>
<evidence type="ECO:0000256" key="2">
    <source>
        <dbReference type="SAM" id="MobiDB-lite"/>
    </source>
</evidence>
<keyword evidence="1" id="KW-0175">Coiled coil</keyword>
<evidence type="ECO:0000259" key="3">
    <source>
        <dbReference type="Pfam" id="PF06791"/>
    </source>
</evidence>
<feature type="coiled-coil region" evidence="1">
    <location>
        <begin position="424"/>
        <end position="458"/>
    </location>
</feature>
<feature type="domain" description="Bacteriophage tail tape measure N-terminal" evidence="3">
    <location>
        <begin position="167"/>
        <end position="256"/>
    </location>
</feature>
<protein>
    <recommendedName>
        <fullName evidence="3">Bacteriophage tail tape measure N-terminal domain-containing protein</fullName>
    </recommendedName>
</protein>
<dbReference type="RefSeq" id="WP_146297708.1">
    <property type="nucleotide sequence ID" value="NZ_CP042301.2"/>
</dbReference>
<dbReference type="EMBL" id="CP042301">
    <property type="protein sequence ID" value="QDY99058.1"/>
    <property type="molecule type" value="Genomic_DNA"/>
</dbReference>
<proteinExistence type="predicted"/>
<dbReference type="Pfam" id="PF06791">
    <property type="entry name" value="TMP_2"/>
    <property type="match status" value="1"/>
</dbReference>